<dbReference type="Gene3D" id="3.80.10.10">
    <property type="entry name" value="Ribonuclease Inhibitor"/>
    <property type="match status" value="1"/>
</dbReference>
<dbReference type="InterPro" id="IPR054547">
    <property type="entry name" value="NNH1"/>
</dbReference>
<proteinExistence type="predicted"/>
<evidence type="ECO:0000256" key="1">
    <source>
        <dbReference type="ARBA" id="ARBA00022741"/>
    </source>
</evidence>
<reference evidence="4 5" key="1">
    <citation type="submission" date="2020-08" db="EMBL/GenBank/DDBJ databases">
        <title>Sequencing the genomes of 1000 actinobacteria strains.</title>
        <authorList>
            <person name="Klenk H.-P."/>
        </authorList>
    </citation>
    <scope>NUCLEOTIDE SEQUENCE [LARGE SCALE GENOMIC DNA]</scope>
    <source>
        <strain evidence="4 5">DSM 45584</strain>
    </source>
</reference>
<keyword evidence="1" id="KW-0547">Nucleotide-binding</keyword>
<dbReference type="PROSITE" id="PS50837">
    <property type="entry name" value="NACHT"/>
    <property type="match status" value="1"/>
</dbReference>
<organism evidence="4 5">
    <name type="scientific">Saccharopolyspora phatthalungensis</name>
    <dbReference type="NCBI Taxonomy" id="664693"/>
    <lineage>
        <taxon>Bacteria</taxon>
        <taxon>Bacillati</taxon>
        <taxon>Actinomycetota</taxon>
        <taxon>Actinomycetes</taxon>
        <taxon>Pseudonocardiales</taxon>
        <taxon>Pseudonocardiaceae</taxon>
        <taxon>Saccharopolyspora</taxon>
    </lineage>
</organism>
<dbReference type="PANTHER" id="PTHR46844">
    <property type="entry name" value="SLR5058 PROTEIN"/>
    <property type="match status" value="1"/>
</dbReference>
<evidence type="ECO:0000259" key="3">
    <source>
        <dbReference type="PROSITE" id="PS50837"/>
    </source>
</evidence>
<keyword evidence="5" id="KW-1185">Reference proteome</keyword>
<dbReference type="RefSeq" id="WP_184730607.1">
    <property type="nucleotide sequence ID" value="NZ_JACHIW010000002.1"/>
</dbReference>
<dbReference type="Gene3D" id="3.40.50.300">
    <property type="entry name" value="P-loop containing nucleotide triphosphate hydrolases"/>
    <property type="match status" value="1"/>
</dbReference>
<dbReference type="InterPro" id="IPR007111">
    <property type="entry name" value="NACHT_NTPase"/>
</dbReference>
<accession>A0A840QF53</accession>
<dbReference type="InterPro" id="IPR032675">
    <property type="entry name" value="LRR_dom_sf"/>
</dbReference>
<dbReference type="SUPFAM" id="SSF52058">
    <property type="entry name" value="L domain-like"/>
    <property type="match status" value="1"/>
</dbReference>
<dbReference type="EMBL" id="JACHIW010000002">
    <property type="protein sequence ID" value="MBB5158687.1"/>
    <property type="molecule type" value="Genomic_DNA"/>
</dbReference>
<dbReference type="SUPFAM" id="SSF52540">
    <property type="entry name" value="P-loop containing nucleoside triphosphate hydrolases"/>
    <property type="match status" value="1"/>
</dbReference>
<gene>
    <name evidence="4" type="ORF">BJ970_006286</name>
</gene>
<evidence type="ECO:0000313" key="4">
    <source>
        <dbReference type="EMBL" id="MBB5158687.1"/>
    </source>
</evidence>
<keyword evidence="2" id="KW-0067">ATP-binding</keyword>
<name>A0A840QF53_9PSEU</name>
<dbReference type="Pfam" id="PF22733">
    <property type="entry name" value="NNH1"/>
    <property type="match status" value="1"/>
</dbReference>
<dbReference type="Proteomes" id="UP000584374">
    <property type="component" value="Unassembled WGS sequence"/>
</dbReference>
<feature type="domain" description="NACHT" evidence="3">
    <location>
        <begin position="276"/>
        <end position="614"/>
    </location>
</feature>
<dbReference type="GO" id="GO:0005524">
    <property type="term" value="F:ATP binding"/>
    <property type="evidence" value="ECO:0007669"/>
    <property type="project" value="UniProtKB-KW"/>
</dbReference>
<evidence type="ECO:0000313" key="5">
    <source>
        <dbReference type="Proteomes" id="UP000584374"/>
    </source>
</evidence>
<dbReference type="Pfam" id="PF05729">
    <property type="entry name" value="NACHT"/>
    <property type="match status" value="1"/>
</dbReference>
<protein>
    <recommendedName>
        <fullName evidence="3">NACHT domain-containing protein</fullName>
    </recommendedName>
</protein>
<dbReference type="InterPro" id="IPR027417">
    <property type="entry name" value="P-loop_NTPase"/>
</dbReference>
<sequence>MLSEAGLRIGQEIVKYAARAWVGHRTTVEVRNAELIDLVAVGVVDQFHRRKLARQWEEIGDQVAQRLLPVLEREAKLPDAECRAALGAVVETLIEADLSDYALFDADVDPMTLARSIRRRMSQAPRRAGLSEAGELLYRRVLDESCVCIVSVVQQLPAFEPRALTELLRRVSDAADQIGRVLERLPRATLDAPRGTDHDAEFTHRYLAYLSETLDVLELYGVDVHRFRPRTSVSLAYLSLSVTGSRRDVPPGRRGGEWDIPSERGLRVEEALGEGKRTLLRGDAGSGKTTLLQWIAINAARHGFTGSLARCNGAIPFVVWLRGHADGELPWPEDMVAAGAGPFAAQMPPGWAHRQFSSGAALLLVDGVDELTSRRRAAVRRWLSRLVAAFPEIEIVITSRPAAAEARWLDGQGFQSLLLEPMTPADVDAFCRRWHDAVRETARNGAELPCTIAELTEYEASLAQQLDSRRHLRALATNPLMCAMLCALNLDRRKYLPADRMQLYAAALEMLIERRDAERAVPTDPALEVASKVALLQYLAWWLTQCGRAELGIEDAVQRVDYALTRMPNLDLDAKSAVRYLVERSGVLRQPRLGRVDFVHRTFQEYLAAKQAAEEHLIDVLIRNAHLDQWRETVVMAAGHATARLRDELLTGMLDRADEEPRRARRLRLISASCLDTAHTVSPEVAARTTAALNALLPPRRKQEARSLALVGERLLRHLPRRLDDLSESAAAACVHAATLISGPEALSTLARYASDPREQVQLELAQAWKYFNPEEFAKKVLAHAPLRYGSITVERSEHLPHLGKLRALRATKLDLRVDRTEDLGALSEVPNLTELRIYPEGPALDLSPLRRYPNLEYLQIVNSPCRGLDVLGELRHLVGLHIRLSRQVSDLEFASNLAQVEHFFFGDCRNIRDVSPLNGLPAASVKLWGCEALNDLSGWTGSSRLTTLGIHAAPLYGGAGALETLISGLEFLTLSACPTVTDLNPLRGTRISTLWLAHCPVTDLAPLGEANELRDLAIDWTEVTDISPVVGLPRLRRIDMRGLSPDLDLRPLQDRPRSPKLEIWLSPGQRARGLGGLGEGVRIKRV</sequence>
<comment type="caution">
    <text evidence="4">The sequence shown here is derived from an EMBL/GenBank/DDBJ whole genome shotgun (WGS) entry which is preliminary data.</text>
</comment>
<dbReference type="PANTHER" id="PTHR46844:SF1">
    <property type="entry name" value="SLR5058 PROTEIN"/>
    <property type="match status" value="1"/>
</dbReference>
<evidence type="ECO:0000256" key="2">
    <source>
        <dbReference type="ARBA" id="ARBA00022840"/>
    </source>
</evidence>
<dbReference type="AlphaFoldDB" id="A0A840QF53"/>